<dbReference type="EMBL" id="JAHYIQ010000002">
    <property type="protein sequence ID" value="KAK1134992.1"/>
    <property type="molecule type" value="Genomic_DNA"/>
</dbReference>
<comment type="caution">
    <text evidence="2">The sequence shown here is derived from an EMBL/GenBank/DDBJ whole genome shotgun (WGS) entry which is preliminary data.</text>
</comment>
<protein>
    <submittedName>
        <fullName evidence="2">Uncharacterized protein</fullName>
    </submittedName>
</protein>
<evidence type="ECO:0000313" key="2">
    <source>
        <dbReference type="EMBL" id="KAK1134992.1"/>
    </source>
</evidence>
<dbReference type="AlphaFoldDB" id="A0AA40GC00"/>
<keyword evidence="1" id="KW-1133">Transmembrane helix</keyword>
<gene>
    <name evidence="2" type="ORF">K0M31_007758</name>
</gene>
<dbReference type="Proteomes" id="UP001177670">
    <property type="component" value="Unassembled WGS sequence"/>
</dbReference>
<feature type="transmembrane region" description="Helical" evidence="1">
    <location>
        <begin position="12"/>
        <end position="32"/>
    </location>
</feature>
<proteinExistence type="predicted"/>
<keyword evidence="1" id="KW-0472">Membrane</keyword>
<organism evidence="2 3">
    <name type="scientific">Melipona bicolor</name>
    <dbReference type="NCBI Taxonomy" id="60889"/>
    <lineage>
        <taxon>Eukaryota</taxon>
        <taxon>Metazoa</taxon>
        <taxon>Ecdysozoa</taxon>
        <taxon>Arthropoda</taxon>
        <taxon>Hexapoda</taxon>
        <taxon>Insecta</taxon>
        <taxon>Pterygota</taxon>
        <taxon>Neoptera</taxon>
        <taxon>Endopterygota</taxon>
        <taxon>Hymenoptera</taxon>
        <taxon>Apocrita</taxon>
        <taxon>Aculeata</taxon>
        <taxon>Apoidea</taxon>
        <taxon>Anthophila</taxon>
        <taxon>Apidae</taxon>
        <taxon>Melipona</taxon>
    </lineage>
</organism>
<keyword evidence="3" id="KW-1185">Reference proteome</keyword>
<keyword evidence="1" id="KW-0812">Transmembrane</keyword>
<sequence>MTKDSPEDNAGYVLIPGYRVFIMLGPSISVSWPGSFRREPRSSDDVTNTRGSLTYAARLSQGLLSPLVPDSGGNSGLVARATTEYESIRAVTRSDE</sequence>
<evidence type="ECO:0000313" key="3">
    <source>
        <dbReference type="Proteomes" id="UP001177670"/>
    </source>
</evidence>
<accession>A0AA40GC00</accession>
<evidence type="ECO:0000256" key="1">
    <source>
        <dbReference type="SAM" id="Phobius"/>
    </source>
</evidence>
<reference evidence="2" key="1">
    <citation type="submission" date="2021-10" db="EMBL/GenBank/DDBJ databases">
        <title>Melipona bicolor Genome sequencing and assembly.</title>
        <authorList>
            <person name="Araujo N.S."/>
            <person name="Arias M.C."/>
        </authorList>
    </citation>
    <scope>NUCLEOTIDE SEQUENCE</scope>
    <source>
        <strain evidence="2">USP_2M_L1-L4_2017</strain>
        <tissue evidence="2">Whole body</tissue>
    </source>
</reference>
<name>A0AA40GC00_9HYME</name>